<reference evidence="2 3" key="1">
    <citation type="submission" date="2016-10" db="EMBL/GenBank/DDBJ databases">
        <authorList>
            <person name="de Groot N.N."/>
        </authorList>
    </citation>
    <scope>NUCLEOTIDE SEQUENCE [LARGE SCALE GENOMIC DNA]</scope>
    <source>
        <strain evidence="2 3">LMG 27731</strain>
    </source>
</reference>
<proteinExistence type="predicted"/>
<sequence length="33" mass="3576">MKRVFVLMLMAVCLGSALGGCIVVPAGGYYHRY</sequence>
<evidence type="ECO:0000313" key="3">
    <source>
        <dbReference type="Proteomes" id="UP000198844"/>
    </source>
</evidence>
<dbReference type="Proteomes" id="UP000198844">
    <property type="component" value="Unassembled WGS sequence"/>
</dbReference>
<dbReference type="AlphaFoldDB" id="A0A1I6XLJ8"/>
<dbReference type="PROSITE" id="PS51257">
    <property type="entry name" value="PROKAR_LIPOPROTEIN"/>
    <property type="match status" value="1"/>
</dbReference>
<evidence type="ECO:0008006" key="5">
    <source>
        <dbReference type="Google" id="ProtNLM"/>
    </source>
</evidence>
<gene>
    <name evidence="1" type="ORF">R69658_07999</name>
    <name evidence="2" type="ORF">SAMN05192563_100129</name>
</gene>
<organism evidence="2 3">
    <name type="scientific">Paraburkholderia aspalathi</name>
    <dbReference type="NCBI Taxonomy" id="1324617"/>
    <lineage>
        <taxon>Bacteria</taxon>
        <taxon>Pseudomonadati</taxon>
        <taxon>Pseudomonadota</taxon>
        <taxon>Betaproteobacteria</taxon>
        <taxon>Burkholderiales</taxon>
        <taxon>Burkholderiaceae</taxon>
        <taxon>Paraburkholderia</taxon>
    </lineage>
</organism>
<evidence type="ECO:0000313" key="2">
    <source>
        <dbReference type="EMBL" id="SFT38891.1"/>
    </source>
</evidence>
<evidence type="ECO:0000313" key="4">
    <source>
        <dbReference type="Proteomes" id="UP000674425"/>
    </source>
</evidence>
<evidence type="ECO:0000313" key="1">
    <source>
        <dbReference type="EMBL" id="CAE6868389.1"/>
    </source>
</evidence>
<dbReference type="EMBL" id="CAJNAU010000228">
    <property type="protein sequence ID" value="CAE6868389.1"/>
    <property type="molecule type" value="Genomic_DNA"/>
</dbReference>
<protein>
    <recommendedName>
        <fullName evidence="5">Lipoprotein</fullName>
    </recommendedName>
</protein>
<name>A0A1I6XLJ8_9BURK</name>
<reference evidence="1 4" key="2">
    <citation type="submission" date="2021-02" db="EMBL/GenBank/DDBJ databases">
        <authorList>
            <person name="Vanwijnsberghe S."/>
        </authorList>
    </citation>
    <scope>NUCLEOTIDE SEQUENCE [LARGE SCALE GENOMIC DNA]</scope>
    <source>
        <strain evidence="1 4">R-69658</strain>
    </source>
</reference>
<accession>A0A1I6XLJ8</accession>
<keyword evidence="4" id="KW-1185">Reference proteome</keyword>
<dbReference type="EMBL" id="FPBH01000001">
    <property type="protein sequence ID" value="SFT38891.1"/>
    <property type="molecule type" value="Genomic_DNA"/>
</dbReference>
<dbReference type="Proteomes" id="UP000674425">
    <property type="component" value="Unassembled WGS sequence"/>
</dbReference>